<dbReference type="PANTHER" id="PTHR30514:SF1">
    <property type="entry name" value="HTH-TYPE TRANSCRIPTIONAL REGULATOR HEXR-RELATED"/>
    <property type="match status" value="1"/>
</dbReference>
<dbReference type="InterPro" id="IPR001347">
    <property type="entry name" value="SIS_dom"/>
</dbReference>
<dbReference type="InterPro" id="IPR036388">
    <property type="entry name" value="WH-like_DNA-bd_sf"/>
</dbReference>
<feature type="domain" description="SIS" evidence="5">
    <location>
        <begin position="133"/>
        <end position="273"/>
    </location>
</feature>
<keyword evidence="2" id="KW-0238">DNA-binding</keyword>
<dbReference type="InterPro" id="IPR000281">
    <property type="entry name" value="HTH_RpiR"/>
</dbReference>
<dbReference type="HOGENOM" id="CLU_055769_2_0_6"/>
<keyword evidence="7" id="KW-1185">Reference proteome</keyword>
<dbReference type="PROSITE" id="PS51464">
    <property type="entry name" value="SIS"/>
    <property type="match status" value="1"/>
</dbReference>
<name>E8LHM0_SUCHY</name>
<dbReference type="SUPFAM" id="SSF46689">
    <property type="entry name" value="Homeodomain-like"/>
    <property type="match status" value="1"/>
</dbReference>
<dbReference type="GO" id="GO:0003677">
    <property type="term" value="F:DNA binding"/>
    <property type="evidence" value="ECO:0007669"/>
    <property type="project" value="UniProtKB-KW"/>
</dbReference>
<evidence type="ECO:0000259" key="4">
    <source>
        <dbReference type="PROSITE" id="PS51071"/>
    </source>
</evidence>
<dbReference type="InterPro" id="IPR035472">
    <property type="entry name" value="RpiR-like_SIS"/>
</dbReference>
<feature type="domain" description="HTH rpiR-type" evidence="4">
    <location>
        <begin position="15"/>
        <end position="91"/>
    </location>
</feature>
<dbReference type="EMBL" id="AEVO01000007">
    <property type="protein sequence ID" value="EFY07982.1"/>
    <property type="molecule type" value="Genomic_DNA"/>
</dbReference>
<dbReference type="AlphaFoldDB" id="E8LHM0"/>
<dbReference type="Gene3D" id="1.10.10.10">
    <property type="entry name" value="Winged helix-like DNA-binding domain superfamily/Winged helix DNA-binding domain"/>
    <property type="match status" value="1"/>
</dbReference>
<dbReference type="OrthoDB" id="257751at2"/>
<evidence type="ECO:0000313" key="7">
    <source>
        <dbReference type="Proteomes" id="UP000018458"/>
    </source>
</evidence>
<dbReference type="InterPro" id="IPR009057">
    <property type="entry name" value="Homeodomain-like_sf"/>
</dbReference>
<dbReference type="eggNOG" id="COG1737">
    <property type="taxonomic scope" value="Bacteria"/>
</dbReference>
<evidence type="ECO:0000256" key="3">
    <source>
        <dbReference type="ARBA" id="ARBA00023163"/>
    </source>
</evidence>
<dbReference type="STRING" id="762983.HMPREF9444_00136"/>
<dbReference type="SUPFAM" id="SSF53697">
    <property type="entry name" value="SIS domain"/>
    <property type="match status" value="1"/>
</dbReference>
<evidence type="ECO:0000256" key="1">
    <source>
        <dbReference type="ARBA" id="ARBA00023015"/>
    </source>
</evidence>
<reference evidence="6 7" key="1">
    <citation type="submission" date="2011-01" db="EMBL/GenBank/DDBJ databases">
        <authorList>
            <person name="Weinstock G."/>
            <person name="Sodergren E."/>
            <person name="Clifton S."/>
            <person name="Fulton L."/>
            <person name="Fulton B."/>
            <person name="Courtney L."/>
            <person name="Fronick C."/>
            <person name="Harrison M."/>
            <person name="Strong C."/>
            <person name="Farmer C."/>
            <person name="Delahaunty K."/>
            <person name="Markovic C."/>
            <person name="Hall O."/>
            <person name="Minx P."/>
            <person name="Tomlinson C."/>
            <person name="Mitreva M."/>
            <person name="Hou S."/>
            <person name="Chen J."/>
            <person name="Wollam A."/>
            <person name="Pepin K.H."/>
            <person name="Johnson M."/>
            <person name="Bhonagiri V."/>
            <person name="Zhang X."/>
            <person name="Suruliraj S."/>
            <person name="Warren W."/>
            <person name="Chinwalla A."/>
            <person name="Mardis E.R."/>
            <person name="Wilson R.K."/>
        </authorList>
    </citation>
    <scope>NUCLEOTIDE SEQUENCE [LARGE SCALE GENOMIC DNA]</scope>
    <source>
        <strain evidence="7">DSM 22608 / JCM 16073 / KCTC 15190 / YIT 12066</strain>
    </source>
</reference>
<dbReference type="InterPro" id="IPR047640">
    <property type="entry name" value="RpiR-like"/>
</dbReference>
<dbReference type="Pfam" id="PF01418">
    <property type="entry name" value="HTH_6"/>
    <property type="match status" value="1"/>
</dbReference>
<dbReference type="Gene3D" id="3.40.50.10490">
    <property type="entry name" value="Glucose-6-phosphate isomerase like protein, domain 1"/>
    <property type="match status" value="1"/>
</dbReference>
<dbReference type="RefSeq" id="WP_009142363.1">
    <property type="nucleotide sequence ID" value="NZ_GL830945.1"/>
</dbReference>
<comment type="caution">
    <text evidence="6">The sequence shown here is derived from an EMBL/GenBank/DDBJ whole genome shotgun (WGS) entry which is preliminary data.</text>
</comment>
<organism evidence="6 7">
    <name type="scientific">Succinatimonas hippei (strain DSM 22608 / JCM 16073 / KCTC 15190 / YIT 12066)</name>
    <dbReference type="NCBI Taxonomy" id="762983"/>
    <lineage>
        <taxon>Bacteria</taxon>
        <taxon>Pseudomonadati</taxon>
        <taxon>Pseudomonadota</taxon>
        <taxon>Gammaproteobacteria</taxon>
        <taxon>Aeromonadales</taxon>
        <taxon>Succinivibrionaceae</taxon>
        <taxon>Succinatimonas</taxon>
    </lineage>
</organism>
<dbReference type="CDD" id="cd05013">
    <property type="entry name" value="SIS_RpiR"/>
    <property type="match status" value="1"/>
</dbReference>
<sequence>MPNEKKYAYVLHDNTLAISLFSANSKLFTKADIKIANYISANLNHFLQMTISDLASATSVSEITISRFCKKLNLPGLQSLKIVLAGTDSINTFDKNISNNDNCESISHKIFQNISDGLNNTLKLLNFNALDRSAQLICKASRLICFGYGNSATVCKDIATRFVRLGISCEFSADPHQQATLSACLTKGTLVMAVSYTGSSVDLLNNLQIVKENGGKIILITSHTLSPASKLADEVLIGVGPEVKNNSEASVSRLIHMAINDVLYTKVSILKKETFEKNMIKMRQSIAKLKS</sequence>
<dbReference type="GO" id="GO:0003700">
    <property type="term" value="F:DNA-binding transcription factor activity"/>
    <property type="evidence" value="ECO:0007669"/>
    <property type="project" value="InterPro"/>
</dbReference>
<protein>
    <submittedName>
        <fullName evidence="6">SIS domain protein</fullName>
    </submittedName>
</protein>
<keyword evidence="1" id="KW-0805">Transcription regulation</keyword>
<dbReference type="Pfam" id="PF01380">
    <property type="entry name" value="SIS"/>
    <property type="match status" value="1"/>
</dbReference>
<dbReference type="PROSITE" id="PS51071">
    <property type="entry name" value="HTH_RPIR"/>
    <property type="match status" value="1"/>
</dbReference>
<proteinExistence type="predicted"/>
<dbReference type="GO" id="GO:1901135">
    <property type="term" value="P:carbohydrate derivative metabolic process"/>
    <property type="evidence" value="ECO:0007669"/>
    <property type="project" value="InterPro"/>
</dbReference>
<dbReference type="PANTHER" id="PTHR30514">
    <property type="entry name" value="GLUCOKINASE"/>
    <property type="match status" value="1"/>
</dbReference>
<gene>
    <name evidence="6" type="ORF">HMPREF9444_00136</name>
</gene>
<evidence type="ECO:0000256" key="2">
    <source>
        <dbReference type="ARBA" id="ARBA00023125"/>
    </source>
</evidence>
<keyword evidence="3" id="KW-0804">Transcription</keyword>
<dbReference type="GO" id="GO:0097367">
    <property type="term" value="F:carbohydrate derivative binding"/>
    <property type="evidence" value="ECO:0007669"/>
    <property type="project" value="InterPro"/>
</dbReference>
<accession>E8LHM0</accession>
<dbReference type="InterPro" id="IPR046348">
    <property type="entry name" value="SIS_dom_sf"/>
</dbReference>
<evidence type="ECO:0000259" key="5">
    <source>
        <dbReference type="PROSITE" id="PS51464"/>
    </source>
</evidence>
<evidence type="ECO:0000313" key="6">
    <source>
        <dbReference type="EMBL" id="EFY07982.1"/>
    </source>
</evidence>
<dbReference type="Proteomes" id="UP000018458">
    <property type="component" value="Unassembled WGS sequence"/>
</dbReference>